<reference evidence="1 2" key="2">
    <citation type="submission" date="2010-03" db="EMBL/GenBank/DDBJ databases">
        <authorList>
            <person name="Pajon A."/>
        </authorList>
    </citation>
    <scope>NUCLEOTIDE SEQUENCE [LARGE SCALE GENOMIC DNA]</scope>
    <source>
        <strain evidence="1 2">L2-14</strain>
    </source>
</reference>
<gene>
    <name evidence="1" type="ORF">RTO_04170</name>
</gene>
<sequence>MFIDFVTYLEIRDDLSEEDKQYINSEIKKNMAKYHMEKDGIKYYVETKRPGVGLHLGVEFCISMQHKRYKKYIKRCEYNSYFEGSINVKDSILDYYNEVRIKWIPVNERYPDNPGQVLCTYRYDYESGPEYEIGIGEYWGFSEVLYKENPEACGFGSMHKNVIAWAELPKPFIPDAM</sequence>
<name>D4M1S3_9FIRM</name>
<reference evidence="1 2" key="1">
    <citation type="submission" date="2010-03" db="EMBL/GenBank/DDBJ databases">
        <title>The genome sequence of Ruminococcus torques L2-14.</title>
        <authorList>
            <consortium name="metaHIT consortium -- http://www.metahit.eu/"/>
            <person name="Pajon A."/>
            <person name="Turner K."/>
            <person name="Parkhill J."/>
            <person name="Duncan S."/>
            <person name="Flint H."/>
        </authorList>
    </citation>
    <scope>NUCLEOTIDE SEQUENCE [LARGE SCALE GENOMIC DNA]</scope>
    <source>
        <strain evidence="1 2">L2-14</strain>
    </source>
</reference>
<protein>
    <recommendedName>
        <fullName evidence="3">DUF551 domain-containing protein</fullName>
    </recommendedName>
</protein>
<evidence type="ECO:0000313" key="2">
    <source>
        <dbReference type="Proteomes" id="UP000008956"/>
    </source>
</evidence>
<dbReference type="PATRIC" id="fig|657313.3.peg.100"/>
<proteinExistence type="predicted"/>
<evidence type="ECO:0008006" key="3">
    <source>
        <dbReference type="Google" id="ProtNLM"/>
    </source>
</evidence>
<evidence type="ECO:0000313" key="1">
    <source>
        <dbReference type="EMBL" id="CBL25185.1"/>
    </source>
</evidence>
<dbReference type="RefSeq" id="WP_015527825.1">
    <property type="nucleotide sequence ID" value="NC_021015.1"/>
</dbReference>
<dbReference type="EMBL" id="FP929055">
    <property type="protein sequence ID" value="CBL25185.1"/>
    <property type="molecule type" value="Genomic_DNA"/>
</dbReference>
<accession>D4M1S3</accession>
<dbReference type="AlphaFoldDB" id="D4M1S3"/>
<organism evidence="1 2">
    <name type="scientific">[Ruminococcus] torques L2-14</name>
    <dbReference type="NCBI Taxonomy" id="657313"/>
    <lineage>
        <taxon>Bacteria</taxon>
        <taxon>Bacillati</taxon>
        <taxon>Bacillota</taxon>
        <taxon>Clostridia</taxon>
        <taxon>Lachnospirales</taxon>
        <taxon>Lachnospiraceae</taxon>
        <taxon>Mediterraneibacter</taxon>
    </lineage>
</organism>
<dbReference type="Proteomes" id="UP000008956">
    <property type="component" value="Chromosome"/>
</dbReference>
<dbReference type="HOGENOM" id="CLU_1516840_0_0_9"/>
<dbReference type="KEGG" id="rto:RTO_04170"/>